<reference evidence="2" key="1">
    <citation type="journal article" date="2017" name="Environ. Microbiol. Rep.">
        <title>Genetic Diversity of Marine Anaerobic Ammonium-Oxidizing Bacteria as Revealed by Genomic and Proteomic Analyses of 'Candidatus Scalindua japonica'.</title>
        <authorList>
            <person name="Oshiki M."/>
            <person name="Mizuto K."/>
            <person name="Kimura Z."/>
            <person name="Kindaichi T."/>
            <person name="Satoh H."/>
            <person name="Okabe S."/>
        </authorList>
    </citation>
    <scope>NUCLEOTIDE SEQUENCE [LARGE SCALE GENOMIC DNA]</scope>
    <source>
        <strain evidence="2">husup-a2</strain>
    </source>
</reference>
<evidence type="ECO:0000313" key="1">
    <source>
        <dbReference type="EMBL" id="GAX59274.1"/>
    </source>
</evidence>
<keyword evidence="1" id="KW-0808">Transferase</keyword>
<proteinExistence type="predicted"/>
<name>A0A286TTS9_9BACT</name>
<organism evidence="1 2">
    <name type="scientific">Candidatus Scalindua japonica</name>
    <dbReference type="NCBI Taxonomy" id="1284222"/>
    <lineage>
        <taxon>Bacteria</taxon>
        <taxon>Pseudomonadati</taxon>
        <taxon>Planctomycetota</taxon>
        <taxon>Candidatus Brocadiia</taxon>
        <taxon>Candidatus Brocadiales</taxon>
        <taxon>Candidatus Scalinduaceae</taxon>
        <taxon>Candidatus Scalindua</taxon>
    </lineage>
</organism>
<evidence type="ECO:0000313" key="2">
    <source>
        <dbReference type="Proteomes" id="UP000218542"/>
    </source>
</evidence>
<gene>
    <name evidence="1" type="ORF">SCALIN_C01_0205</name>
</gene>
<protein>
    <submittedName>
        <fullName evidence="1">Acetyltransferase</fullName>
    </submittedName>
</protein>
<dbReference type="GO" id="GO:0016740">
    <property type="term" value="F:transferase activity"/>
    <property type="evidence" value="ECO:0007669"/>
    <property type="project" value="UniProtKB-KW"/>
</dbReference>
<dbReference type="Proteomes" id="UP000218542">
    <property type="component" value="Unassembled WGS sequence"/>
</dbReference>
<comment type="caution">
    <text evidence="1">The sequence shown here is derived from an EMBL/GenBank/DDBJ whole genome shotgun (WGS) entry which is preliminary data.</text>
</comment>
<dbReference type="AlphaFoldDB" id="A0A286TTS9"/>
<accession>A0A286TTS9</accession>
<keyword evidence="2" id="KW-1185">Reference proteome</keyword>
<sequence>MRFPALLFNVKKQQYSFLQHNTNNYETAKTLRYVSGYVCRKKNLIKQRVDSATIGQTESDSHLNYH</sequence>
<dbReference type="EMBL" id="BAOS01000001">
    <property type="protein sequence ID" value="GAX59274.1"/>
    <property type="molecule type" value="Genomic_DNA"/>
</dbReference>